<proteinExistence type="inferred from homology"/>
<evidence type="ECO:0000256" key="1">
    <source>
        <dbReference type="ARBA" id="ARBA00023235"/>
    </source>
</evidence>
<evidence type="ECO:0000256" key="5">
    <source>
        <dbReference type="SAM" id="MobiDB-lite"/>
    </source>
</evidence>
<dbReference type="SUPFAM" id="SSF53756">
    <property type="entry name" value="UDP-Glycosyltransferase/glycogen phosphorylase"/>
    <property type="match status" value="1"/>
</dbReference>
<evidence type="ECO:0000259" key="6">
    <source>
        <dbReference type="Pfam" id="PF02350"/>
    </source>
</evidence>
<dbReference type="GO" id="GO:0008761">
    <property type="term" value="F:UDP-N-acetylglucosamine 2-epimerase activity"/>
    <property type="evidence" value="ECO:0007669"/>
    <property type="project" value="UniProtKB-EC"/>
</dbReference>
<organism evidence="7 8">
    <name type="scientific">Staphylococcus aureus</name>
    <dbReference type="NCBI Taxonomy" id="1280"/>
    <lineage>
        <taxon>Bacteria</taxon>
        <taxon>Bacillati</taxon>
        <taxon>Bacillota</taxon>
        <taxon>Bacilli</taxon>
        <taxon>Bacillales</taxon>
        <taxon>Staphylococcaceae</taxon>
        <taxon>Staphylococcus</taxon>
    </lineage>
</organism>
<evidence type="ECO:0000256" key="4">
    <source>
        <dbReference type="RuleBase" id="RU003513"/>
    </source>
</evidence>
<dbReference type="EC" id="5.1.3.14" evidence="3"/>
<feature type="region of interest" description="Disordered" evidence="5">
    <location>
        <begin position="1"/>
        <end position="36"/>
    </location>
</feature>
<evidence type="ECO:0000313" key="8">
    <source>
        <dbReference type="Proteomes" id="UP000254116"/>
    </source>
</evidence>
<dbReference type="PANTHER" id="PTHR43174:SF2">
    <property type="entry name" value="UDP-N-ACETYLGLUCOSAMINE 2-EPIMERASE"/>
    <property type="match status" value="1"/>
</dbReference>
<accession>A0A380EB00</accession>
<dbReference type="EMBL" id="UHBY01000003">
    <property type="protein sequence ID" value="SUL30672.1"/>
    <property type="molecule type" value="Genomic_DNA"/>
</dbReference>
<reference evidence="7 8" key="1">
    <citation type="submission" date="2018-06" db="EMBL/GenBank/DDBJ databases">
        <authorList>
            <consortium name="Pathogen Informatics"/>
            <person name="Doyle S."/>
        </authorList>
    </citation>
    <scope>NUCLEOTIDE SEQUENCE [LARGE SCALE GENOMIC DNA]</scope>
    <source>
        <strain evidence="7 8">NCTC10702</strain>
    </source>
</reference>
<keyword evidence="1 4" id="KW-0413">Isomerase</keyword>
<protein>
    <recommendedName>
        <fullName evidence="3">UDP-N-acetylglucosamine 2-epimerase (non-hydrolyzing)</fullName>
        <ecNumber evidence="3">5.1.3.14</ecNumber>
    </recommendedName>
</protein>
<comment type="similarity">
    <text evidence="2 4">Belongs to the UDP-N-acetylglucosamine 2-epimerase family.</text>
</comment>
<gene>
    <name evidence="7" type="primary">mnaA_2</name>
    <name evidence="7" type="ORF">NCTC10702_00336</name>
</gene>
<dbReference type="InterPro" id="IPR003331">
    <property type="entry name" value="UDP_GlcNAc_Epimerase_2_dom"/>
</dbReference>
<sequence>MLTDSGGIQEEAPTFGKPVLVLRNHTERPEGVEAGTSRVIGTDYDNIVRNVKQLIEDDEAYQRMSQANNPYGDGQASRRICEAIEYYFGLRTDKPDEFVPLRHK</sequence>
<evidence type="ECO:0000256" key="3">
    <source>
        <dbReference type="ARBA" id="ARBA00038858"/>
    </source>
</evidence>
<dbReference type="AlphaFoldDB" id="A0A380EB00"/>
<dbReference type="Gene3D" id="3.40.50.2000">
    <property type="entry name" value="Glycogen Phosphorylase B"/>
    <property type="match status" value="2"/>
</dbReference>
<evidence type="ECO:0000313" key="7">
    <source>
        <dbReference type="EMBL" id="SUL30672.1"/>
    </source>
</evidence>
<dbReference type="Proteomes" id="UP000254116">
    <property type="component" value="Unassembled WGS sequence"/>
</dbReference>
<dbReference type="Pfam" id="PF02350">
    <property type="entry name" value="Epimerase_2"/>
    <property type="match status" value="1"/>
</dbReference>
<name>A0A380EB00_STAAU</name>
<feature type="domain" description="UDP-N-acetylglucosamine 2-epimerase" evidence="6">
    <location>
        <begin position="1"/>
        <end position="85"/>
    </location>
</feature>
<evidence type="ECO:0000256" key="2">
    <source>
        <dbReference type="ARBA" id="ARBA00038209"/>
    </source>
</evidence>
<dbReference type="InterPro" id="IPR029767">
    <property type="entry name" value="WecB-like"/>
</dbReference>
<dbReference type="PANTHER" id="PTHR43174">
    <property type="entry name" value="UDP-N-ACETYLGLUCOSAMINE 2-EPIMERASE"/>
    <property type="match status" value="1"/>
</dbReference>